<organism evidence="2 3">
    <name type="scientific">Dreissena polymorpha</name>
    <name type="common">Zebra mussel</name>
    <name type="synonym">Mytilus polymorpha</name>
    <dbReference type="NCBI Taxonomy" id="45954"/>
    <lineage>
        <taxon>Eukaryota</taxon>
        <taxon>Metazoa</taxon>
        <taxon>Spiralia</taxon>
        <taxon>Lophotrochozoa</taxon>
        <taxon>Mollusca</taxon>
        <taxon>Bivalvia</taxon>
        <taxon>Autobranchia</taxon>
        <taxon>Heteroconchia</taxon>
        <taxon>Euheterodonta</taxon>
        <taxon>Imparidentia</taxon>
        <taxon>Neoheterodontei</taxon>
        <taxon>Myida</taxon>
        <taxon>Dreissenoidea</taxon>
        <taxon>Dreissenidae</taxon>
        <taxon>Dreissena</taxon>
    </lineage>
</organism>
<reference evidence="2" key="2">
    <citation type="submission" date="2020-11" db="EMBL/GenBank/DDBJ databases">
        <authorList>
            <person name="McCartney M.A."/>
            <person name="Auch B."/>
            <person name="Kono T."/>
            <person name="Mallez S."/>
            <person name="Becker A."/>
            <person name="Gohl D.M."/>
            <person name="Silverstein K.A.T."/>
            <person name="Koren S."/>
            <person name="Bechman K.B."/>
            <person name="Herman A."/>
            <person name="Abrahante J.E."/>
            <person name="Garbe J."/>
        </authorList>
    </citation>
    <scope>NUCLEOTIDE SEQUENCE</scope>
    <source>
        <strain evidence="2">Duluth1</strain>
        <tissue evidence="2">Whole animal</tissue>
    </source>
</reference>
<accession>A0A9D4I0T7</accession>
<sequence length="56" mass="6546">MLYKPRKKDDNSNATSHPSKADTNFDKEQQKQDKKQEKLESQEKMLLGGKWHSKGK</sequence>
<dbReference type="EMBL" id="JAIWYP010000011">
    <property type="protein sequence ID" value="KAH3738191.1"/>
    <property type="molecule type" value="Genomic_DNA"/>
</dbReference>
<feature type="compositionally biased region" description="Basic and acidic residues" evidence="1">
    <location>
        <begin position="19"/>
        <end position="43"/>
    </location>
</feature>
<gene>
    <name evidence="2" type="ORF">DPMN_044819</name>
</gene>
<evidence type="ECO:0000313" key="2">
    <source>
        <dbReference type="EMBL" id="KAH3738191.1"/>
    </source>
</evidence>
<name>A0A9D4I0T7_DREPO</name>
<keyword evidence="3" id="KW-1185">Reference proteome</keyword>
<reference evidence="2" key="1">
    <citation type="journal article" date="2019" name="bioRxiv">
        <title>The Genome of the Zebra Mussel, Dreissena polymorpha: A Resource for Invasive Species Research.</title>
        <authorList>
            <person name="McCartney M.A."/>
            <person name="Auch B."/>
            <person name="Kono T."/>
            <person name="Mallez S."/>
            <person name="Zhang Y."/>
            <person name="Obille A."/>
            <person name="Becker A."/>
            <person name="Abrahante J.E."/>
            <person name="Garbe J."/>
            <person name="Badalamenti J.P."/>
            <person name="Herman A."/>
            <person name="Mangelson H."/>
            <person name="Liachko I."/>
            <person name="Sullivan S."/>
            <person name="Sone E.D."/>
            <person name="Koren S."/>
            <person name="Silverstein K.A.T."/>
            <person name="Beckman K.B."/>
            <person name="Gohl D.M."/>
        </authorList>
    </citation>
    <scope>NUCLEOTIDE SEQUENCE</scope>
    <source>
        <strain evidence="2">Duluth1</strain>
        <tissue evidence="2">Whole animal</tissue>
    </source>
</reference>
<proteinExistence type="predicted"/>
<evidence type="ECO:0000313" key="3">
    <source>
        <dbReference type="Proteomes" id="UP000828390"/>
    </source>
</evidence>
<protein>
    <submittedName>
        <fullName evidence="2">Uncharacterized protein</fullName>
    </submittedName>
</protein>
<dbReference type="AlphaFoldDB" id="A0A9D4I0T7"/>
<comment type="caution">
    <text evidence="2">The sequence shown here is derived from an EMBL/GenBank/DDBJ whole genome shotgun (WGS) entry which is preliminary data.</text>
</comment>
<dbReference type="Proteomes" id="UP000828390">
    <property type="component" value="Unassembled WGS sequence"/>
</dbReference>
<feature type="region of interest" description="Disordered" evidence="1">
    <location>
        <begin position="1"/>
        <end position="56"/>
    </location>
</feature>
<evidence type="ECO:0000256" key="1">
    <source>
        <dbReference type="SAM" id="MobiDB-lite"/>
    </source>
</evidence>